<protein>
    <submittedName>
        <fullName evidence="2">Uncharacterized protein</fullName>
    </submittedName>
</protein>
<evidence type="ECO:0000256" key="1">
    <source>
        <dbReference type="SAM" id="MobiDB-lite"/>
    </source>
</evidence>
<feature type="region of interest" description="Disordered" evidence="1">
    <location>
        <begin position="104"/>
        <end position="190"/>
    </location>
</feature>
<accession>A0A9Q3FTW5</accession>
<comment type="caution">
    <text evidence="2">The sequence shown here is derived from an EMBL/GenBank/DDBJ whole genome shotgun (WGS) entry which is preliminary data.</text>
</comment>
<feature type="compositionally biased region" description="Acidic residues" evidence="1">
    <location>
        <begin position="114"/>
        <end position="130"/>
    </location>
</feature>
<keyword evidence="3" id="KW-1185">Reference proteome</keyword>
<dbReference type="AlphaFoldDB" id="A0A9Q3FTW5"/>
<feature type="compositionally biased region" description="Basic and acidic residues" evidence="1">
    <location>
        <begin position="104"/>
        <end position="113"/>
    </location>
</feature>
<name>A0A9Q3FTW5_9BASI</name>
<dbReference type="Proteomes" id="UP000765509">
    <property type="component" value="Unassembled WGS sequence"/>
</dbReference>
<dbReference type="EMBL" id="AVOT02048619">
    <property type="protein sequence ID" value="MBW0543838.1"/>
    <property type="molecule type" value="Genomic_DNA"/>
</dbReference>
<evidence type="ECO:0000313" key="3">
    <source>
        <dbReference type="Proteomes" id="UP000765509"/>
    </source>
</evidence>
<evidence type="ECO:0000313" key="2">
    <source>
        <dbReference type="EMBL" id="MBW0543838.1"/>
    </source>
</evidence>
<reference evidence="2" key="1">
    <citation type="submission" date="2021-03" db="EMBL/GenBank/DDBJ databases">
        <title>Draft genome sequence of rust myrtle Austropuccinia psidii MF-1, a brazilian biotype.</title>
        <authorList>
            <person name="Quecine M.C."/>
            <person name="Pachon D.M.R."/>
            <person name="Bonatelli M.L."/>
            <person name="Correr F.H."/>
            <person name="Franceschini L.M."/>
            <person name="Leite T.F."/>
            <person name="Margarido G.R.A."/>
            <person name="Almeida C.A."/>
            <person name="Ferrarezi J.A."/>
            <person name="Labate C.A."/>
        </authorList>
    </citation>
    <scope>NUCLEOTIDE SEQUENCE</scope>
    <source>
        <strain evidence="2">MF-1</strain>
    </source>
</reference>
<feature type="region of interest" description="Disordered" evidence="1">
    <location>
        <begin position="1"/>
        <end position="25"/>
    </location>
</feature>
<feature type="compositionally biased region" description="Polar residues" evidence="1">
    <location>
        <begin position="168"/>
        <end position="179"/>
    </location>
</feature>
<dbReference type="OrthoDB" id="3224221at2759"/>
<proteinExistence type="predicted"/>
<gene>
    <name evidence="2" type="ORF">O181_083553</name>
</gene>
<organism evidence="2 3">
    <name type="scientific">Austropuccinia psidii MF-1</name>
    <dbReference type="NCBI Taxonomy" id="1389203"/>
    <lineage>
        <taxon>Eukaryota</taxon>
        <taxon>Fungi</taxon>
        <taxon>Dikarya</taxon>
        <taxon>Basidiomycota</taxon>
        <taxon>Pucciniomycotina</taxon>
        <taxon>Pucciniomycetes</taxon>
        <taxon>Pucciniales</taxon>
        <taxon>Sphaerophragmiaceae</taxon>
        <taxon>Austropuccinia</taxon>
    </lineage>
</organism>
<sequence length="190" mass="21778">MRRVDEEIAKAKNIEGKKSQKHECVESKTPNLTAFGRAPQGLPIDFYDPEWYNDLTPAQKTVYGDTLKVPFSPNALQSIRGVQHPNEKLGDKRFTEKHWEKATEKYDLSHEITAEDEDDESNSDFQDIDSDSSSNDGSLSREDSNMEELAENSNPYDEDKIMEEDSQTHTSQNVGTSKNFGYGYNWENWE</sequence>